<accession>A0ABW3ZYF6</accession>
<dbReference type="RefSeq" id="WP_382402513.1">
    <property type="nucleotide sequence ID" value="NZ_JBHTNH010000049.1"/>
</dbReference>
<organism evidence="2 3">
    <name type="scientific">Lentibacillus salinarum</name>
    <dbReference type="NCBI Taxonomy" id="446820"/>
    <lineage>
        <taxon>Bacteria</taxon>
        <taxon>Bacillati</taxon>
        <taxon>Bacillota</taxon>
        <taxon>Bacilli</taxon>
        <taxon>Bacillales</taxon>
        <taxon>Bacillaceae</taxon>
        <taxon>Lentibacillus</taxon>
    </lineage>
</organism>
<proteinExistence type="predicted"/>
<dbReference type="EMBL" id="JBHTNH010000049">
    <property type="protein sequence ID" value="MFD1363259.1"/>
    <property type="molecule type" value="Genomic_DNA"/>
</dbReference>
<evidence type="ECO:0000256" key="1">
    <source>
        <dbReference type="SAM" id="Phobius"/>
    </source>
</evidence>
<reference evidence="3" key="1">
    <citation type="journal article" date="2019" name="Int. J. Syst. Evol. Microbiol.">
        <title>The Global Catalogue of Microorganisms (GCM) 10K type strain sequencing project: providing services to taxonomists for standard genome sequencing and annotation.</title>
        <authorList>
            <consortium name="The Broad Institute Genomics Platform"/>
            <consortium name="The Broad Institute Genome Sequencing Center for Infectious Disease"/>
            <person name="Wu L."/>
            <person name="Ma J."/>
        </authorList>
    </citation>
    <scope>NUCLEOTIDE SEQUENCE [LARGE SCALE GENOMIC DNA]</scope>
    <source>
        <strain evidence="3">CCUG 54822</strain>
    </source>
</reference>
<evidence type="ECO:0000313" key="3">
    <source>
        <dbReference type="Proteomes" id="UP001597178"/>
    </source>
</evidence>
<sequence length="71" mass="7626">MKGELIDKEKIVPAILISFCFFFAVIVISESIIVVVTSNLILKVTGLVMIIVMSLALGALGGIHILKKKKG</sequence>
<keyword evidence="3" id="KW-1185">Reference proteome</keyword>
<gene>
    <name evidence="2" type="ORF">ACFQ4A_16660</name>
</gene>
<keyword evidence="1" id="KW-0812">Transmembrane</keyword>
<feature type="transmembrane region" description="Helical" evidence="1">
    <location>
        <begin position="12"/>
        <end position="34"/>
    </location>
</feature>
<protein>
    <submittedName>
        <fullName evidence="2">Uncharacterized protein</fullName>
    </submittedName>
</protein>
<feature type="transmembrane region" description="Helical" evidence="1">
    <location>
        <begin position="40"/>
        <end position="66"/>
    </location>
</feature>
<name>A0ABW3ZYF6_9BACI</name>
<keyword evidence="1" id="KW-0472">Membrane</keyword>
<evidence type="ECO:0000313" key="2">
    <source>
        <dbReference type="EMBL" id="MFD1363259.1"/>
    </source>
</evidence>
<dbReference type="Proteomes" id="UP001597178">
    <property type="component" value="Unassembled WGS sequence"/>
</dbReference>
<comment type="caution">
    <text evidence="2">The sequence shown here is derived from an EMBL/GenBank/DDBJ whole genome shotgun (WGS) entry which is preliminary data.</text>
</comment>
<keyword evidence="1" id="KW-1133">Transmembrane helix</keyword>